<feature type="transmembrane region" description="Helical" evidence="8">
    <location>
        <begin position="94"/>
        <end position="111"/>
    </location>
</feature>
<dbReference type="InterPro" id="IPR050297">
    <property type="entry name" value="LipidA_mod_glycosyltrf_83"/>
</dbReference>
<evidence type="ECO:0000256" key="5">
    <source>
        <dbReference type="ARBA" id="ARBA00022692"/>
    </source>
</evidence>
<evidence type="ECO:0000256" key="6">
    <source>
        <dbReference type="ARBA" id="ARBA00022989"/>
    </source>
</evidence>
<reference evidence="9" key="2">
    <citation type="journal article" date="2021" name="Microbiome">
        <title>Successional dynamics and alternative stable states in a saline activated sludge microbial community over 9 years.</title>
        <authorList>
            <person name="Wang Y."/>
            <person name="Ye J."/>
            <person name="Ju F."/>
            <person name="Liu L."/>
            <person name="Boyd J.A."/>
            <person name="Deng Y."/>
            <person name="Parks D.H."/>
            <person name="Jiang X."/>
            <person name="Yin X."/>
            <person name="Woodcroft B.J."/>
            <person name="Tyson G.W."/>
            <person name="Hugenholtz P."/>
            <person name="Polz M.F."/>
            <person name="Zhang T."/>
        </authorList>
    </citation>
    <scope>NUCLEOTIDE SEQUENCE</scope>
    <source>
        <strain evidence="9">HKST-UBA01</strain>
    </source>
</reference>
<dbReference type="GO" id="GO:0009103">
    <property type="term" value="P:lipopolysaccharide biosynthetic process"/>
    <property type="evidence" value="ECO:0007669"/>
    <property type="project" value="UniProtKB-ARBA"/>
</dbReference>
<evidence type="ECO:0008006" key="11">
    <source>
        <dbReference type="Google" id="ProtNLM"/>
    </source>
</evidence>
<feature type="transmembrane region" description="Helical" evidence="8">
    <location>
        <begin position="267"/>
        <end position="284"/>
    </location>
</feature>
<keyword evidence="5 8" id="KW-0812">Transmembrane</keyword>
<organism evidence="9 10">
    <name type="scientific">Eiseniibacteriota bacterium</name>
    <dbReference type="NCBI Taxonomy" id="2212470"/>
    <lineage>
        <taxon>Bacteria</taxon>
        <taxon>Candidatus Eiseniibacteriota</taxon>
    </lineage>
</organism>
<dbReference type="EMBL" id="JAGQHR010000007">
    <property type="protein sequence ID" value="MCA9726168.1"/>
    <property type="molecule type" value="Genomic_DNA"/>
</dbReference>
<accession>A0A956LVL1</accession>
<keyword evidence="2" id="KW-1003">Cell membrane</keyword>
<feature type="transmembrane region" description="Helical" evidence="8">
    <location>
        <begin position="242"/>
        <end position="261"/>
    </location>
</feature>
<feature type="transmembrane region" description="Helical" evidence="8">
    <location>
        <begin position="131"/>
        <end position="150"/>
    </location>
</feature>
<gene>
    <name evidence="9" type="ORF">KC729_00690</name>
</gene>
<keyword evidence="6 8" id="KW-1133">Transmembrane helix</keyword>
<evidence type="ECO:0000256" key="8">
    <source>
        <dbReference type="SAM" id="Phobius"/>
    </source>
</evidence>
<dbReference type="GO" id="GO:0005886">
    <property type="term" value="C:plasma membrane"/>
    <property type="evidence" value="ECO:0007669"/>
    <property type="project" value="UniProtKB-SubCell"/>
</dbReference>
<comment type="subcellular location">
    <subcellularLocation>
        <location evidence="1">Cell membrane</location>
        <topology evidence="1">Multi-pass membrane protein</topology>
    </subcellularLocation>
</comment>
<proteinExistence type="predicted"/>
<evidence type="ECO:0000256" key="7">
    <source>
        <dbReference type="ARBA" id="ARBA00023136"/>
    </source>
</evidence>
<sequence>MSDDAFITFRYVDQWLSGHGLVYNPGERVEGYTHPLWLLLIAGLRPFGDPTHIAMGLGLIGYAGSIAILGLSFPLTAVILALHQEMAIWSTGGLETSWFTCAILLLTWTVARTQDPRRSALLSGLVSAAVVLARPDGAIFVAAAGTLLLVWARARGSHPFRIALLFGAPLVLVLGPYAIWKLTYYGDLLPNTYYAKSGGGAWWSQGFYYLWTYFQGHPTGLLGLGAWLLLPSALRQPRDQDSRTLVAAACFSVAYLLVFVARVGGDFMYARFVVPVVPLLYLSAEIGLRRWVLRPVVRRIAFAAIPILVLLEGPVLRDPLFIDSTQAEEHRRLHGIEDERWYWHHEIANGENRIDRYRKAGLGLRPMLEGLDVTVAIAGQASLAYYGRFDRVVEEAGLTEPSIAHRTVHERTRPGHEKEATLDQLRDLEVDLRLLHGELRDEPYRMIWFDLGGYRVSGELLTYDPGFLARLFERNGERIQAMSFPDYFDYWAQEIAPVLPRAELQKSAERMDAYYFRRNDDPSRQATLRALLPGASDVPR</sequence>
<keyword evidence="3" id="KW-0328">Glycosyltransferase</keyword>
<evidence type="ECO:0000256" key="4">
    <source>
        <dbReference type="ARBA" id="ARBA00022679"/>
    </source>
</evidence>
<evidence type="ECO:0000256" key="2">
    <source>
        <dbReference type="ARBA" id="ARBA00022475"/>
    </source>
</evidence>
<comment type="caution">
    <text evidence="9">The sequence shown here is derived from an EMBL/GenBank/DDBJ whole genome shotgun (WGS) entry which is preliminary data.</text>
</comment>
<dbReference type="Proteomes" id="UP000697710">
    <property type="component" value="Unassembled WGS sequence"/>
</dbReference>
<name>A0A956LVL1_UNCEI</name>
<feature type="transmembrane region" description="Helical" evidence="8">
    <location>
        <begin position="208"/>
        <end position="230"/>
    </location>
</feature>
<feature type="transmembrane region" description="Helical" evidence="8">
    <location>
        <begin position="59"/>
        <end position="82"/>
    </location>
</feature>
<evidence type="ECO:0000256" key="3">
    <source>
        <dbReference type="ARBA" id="ARBA00022676"/>
    </source>
</evidence>
<evidence type="ECO:0000256" key="1">
    <source>
        <dbReference type="ARBA" id="ARBA00004651"/>
    </source>
</evidence>
<dbReference type="PANTHER" id="PTHR33908">
    <property type="entry name" value="MANNOSYLTRANSFERASE YKCB-RELATED"/>
    <property type="match status" value="1"/>
</dbReference>
<reference evidence="9" key="1">
    <citation type="submission" date="2020-04" db="EMBL/GenBank/DDBJ databases">
        <authorList>
            <person name="Zhang T."/>
        </authorList>
    </citation>
    <scope>NUCLEOTIDE SEQUENCE</scope>
    <source>
        <strain evidence="9">HKST-UBA01</strain>
    </source>
</reference>
<dbReference type="AlphaFoldDB" id="A0A956LVL1"/>
<evidence type="ECO:0000313" key="10">
    <source>
        <dbReference type="Proteomes" id="UP000697710"/>
    </source>
</evidence>
<keyword evidence="4" id="KW-0808">Transferase</keyword>
<feature type="transmembrane region" description="Helical" evidence="8">
    <location>
        <begin position="296"/>
        <end position="316"/>
    </location>
</feature>
<protein>
    <recommendedName>
        <fullName evidence="11">Glycosyltransferase RgtA/B/C/D-like domain-containing protein</fullName>
    </recommendedName>
</protein>
<dbReference type="PANTHER" id="PTHR33908:SF11">
    <property type="entry name" value="MEMBRANE PROTEIN"/>
    <property type="match status" value="1"/>
</dbReference>
<feature type="transmembrane region" description="Helical" evidence="8">
    <location>
        <begin position="162"/>
        <end position="180"/>
    </location>
</feature>
<dbReference type="GO" id="GO:0016763">
    <property type="term" value="F:pentosyltransferase activity"/>
    <property type="evidence" value="ECO:0007669"/>
    <property type="project" value="TreeGrafter"/>
</dbReference>
<evidence type="ECO:0000313" key="9">
    <source>
        <dbReference type="EMBL" id="MCA9726168.1"/>
    </source>
</evidence>
<keyword evidence="7 8" id="KW-0472">Membrane</keyword>